<gene>
    <name evidence="2" type="ORF">GCM10010468_41130</name>
</gene>
<evidence type="ECO:0000256" key="1">
    <source>
        <dbReference type="SAM" id="MobiDB-lite"/>
    </source>
</evidence>
<reference evidence="3" key="1">
    <citation type="journal article" date="2019" name="Int. J. Syst. Evol. Microbiol.">
        <title>The Global Catalogue of Microorganisms (GCM) 10K type strain sequencing project: providing services to taxonomists for standard genome sequencing and annotation.</title>
        <authorList>
            <consortium name="The Broad Institute Genomics Platform"/>
            <consortium name="The Broad Institute Genome Sequencing Center for Infectious Disease"/>
            <person name="Wu L."/>
            <person name="Ma J."/>
        </authorList>
    </citation>
    <scope>NUCLEOTIDE SEQUENCE [LARGE SCALE GENOMIC DNA]</scope>
    <source>
        <strain evidence="3">JCM 9377</strain>
    </source>
</reference>
<feature type="compositionally biased region" description="Pro residues" evidence="1">
    <location>
        <begin position="252"/>
        <end position="281"/>
    </location>
</feature>
<protein>
    <recommendedName>
        <fullName evidence="4">EcsC family protein</fullName>
    </recommendedName>
</protein>
<name>A0ABP6QDE9_9ACTN</name>
<organism evidence="2 3">
    <name type="scientific">Actinocorallia longicatena</name>
    <dbReference type="NCBI Taxonomy" id="111803"/>
    <lineage>
        <taxon>Bacteria</taxon>
        <taxon>Bacillati</taxon>
        <taxon>Actinomycetota</taxon>
        <taxon>Actinomycetes</taxon>
        <taxon>Streptosporangiales</taxon>
        <taxon>Thermomonosporaceae</taxon>
        <taxon>Actinocorallia</taxon>
    </lineage>
</organism>
<dbReference type="Proteomes" id="UP001501237">
    <property type="component" value="Unassembled WGS sequence"/>
</dbReference>
<evidence type="ECO:0000313" key="2">
    <source>
        <dbReference type="EMBL" id="GAA3217973.1"/>
    </source>
</evidence>
<feature type="region of interest" description="Disordered" evidence="1">
    <location>
        <begin position="245"/>
        <end position="281"/>
    </location>
</feature>
<evidence type="ECO:0008006" key="4">
    <source>
        <dbReference type="Google" id="ProtNLM"/>
    </source>
</evidence>
<evidence type="ECO:0000313" key="3">
    <source>
        <dbReference type="Proteomes" id="UP001501237"/>
    </source>
</evidence>
<sequence>MAENEHEEIGELVGRLSGDDLDKETRGRLLARLTRVLSSSAKKAGVRGLAGGRWLSEVFADLAPRITFRDLETLRSHHPGLSREALADELTRNAVNATTAVGAAAGALAAVDFVAPPMLLTAPAQVVAETLVIAAIETKLIAELHEVHGVQVQGSRAQRASVYVAAWARQRGVNPLESGSLSVSLGGAAKTALRKRMMKTFGRSLTTLGPFLTGAVAGGTLNRAATRKLAEKIRADLVRYGTLGNKGIAEAPRPPQAPPPQAPPPQSPPPLLPPPGPPPKA</sequence>
<dbReference type="EMBL" id="BAAAUV010000009">
    <property type="protein sequence ID" value="GAA3217973.1"/>
    <property type="molecule type" value="Genomic_DNA"/>
</dbReference>
<comment type="caution">
    <text evidence="2">The sequence shown here is derived from an EMBL/GenBank/DDBJ whole genome shotgun (WGS) entry which is preliminary data.</text>
</comment>
<dbReference type="RefSeq" id="WP_344830650.1">
    <property type="nucleotide sequence ID" value="NZ_BAAAUV010000009.1"/>
</dbReference>
<keyword evidence="3" id="KW-1185">Reference proteome</keyword>
<accession>A0ABP6QDE9</accession>
<proteinExistence type="predicted"/>